<proteinExistence type="predicted"/>
<gene>
    <name evidence="3" type="ORF">FB192DRAFT_1367480</name>
</gene>
<feature type="coiled-coil region" evidence="1">
    <location>
        <begin position="244"/>
        <end position="474"/>
    </location>
</feature>
<protein>
    <submittedName>
        <fullName evidence="3">Uncharacterized protein</fullName>
    </submittedName>
</protein>
<accession>A0A8H4BKU3</accession>
<feature type="coiled-coil region" evidence="1">
    <location>
        <begin position="165"/>
        <end position="217"/>
    </location>
</feature>
<feature type="compositionally biased region" description="Polar residues" evidence="2">
    <location>
        <begin position="51"/>
        <end position="75"/>
    </location>
</feature>
<keyword evidence="1" id="KW-0175">Coiled coil</keyword>
<feature type="compositionally biased region" description="Low complexity" evidence="2">
    <location>
        <begin position="136"/>
        <end position="150"/>
    </location>
</feature>
<evidence type="ECO:0000256" key="2">
    <source>
        <dbReference type="SAM" id="MobiDB-lite"/>
    </source>
</evidence>
<organism evidence="3 4">
    <name type="scientific">Mucor circinelloides f. lusitanicus</name>
    <name type="common">Mucor racemosus var. lusitanicus</name>
    <dbReference type="NCBI Taxonomy" id="29924"/>
    <lineage>
        <taxon>Eukaryota</taxon>
        <taxon>Fungi</taxon>
        <taxon>Fungi incertae sedis</taxon>
        <taxon>Mucoromycota</taxon>
        <taxon>Mucoromycotina</taxon>
        <taxon>Mucoromycetes</taxon>
        <taxon>Mucorales</taxon>
        <taxon>Mucorineae</taxon>
        <taxon>Mucoraceae</taxon>
        <taxon>Mucor</taxon>
    </lineage>
</organism>
<name>A0A8H4BKU3_MUCCL</name>
<feature type="compositionally biased region" description="Polar residues" evidence="2">
    <location>
        <begin position="117"/>
        <end position="127"/>
    </location>
</feature>
<feature type="compositionally biased region" description="Polar residues" evidence="2">
    <location>
        <begin position="97"/>
        <end position="107"/>
    </location>
</feature>
<comment type="caution">
    <text evidence="3">The sequence shown here is derived from an EMBL/GenBank/DDBJ whole genome shotgun (WGS) entry which is preliminary data.</text>
</comment>
<sequence>MSDSKPVARKPSVTKRKSLLSELGIQAGGAAPGSATATTKPATTSPPSTLGRKTSMTSNKPSSPSVSRTRNLTSSPSPPTATRKKVAPSSIKVDRTANVSGAANSPTSPNPKRRSSIVPTTSNTRASMSPLARRASVNVSNSSSGSSVNNKRLSTPAGLESLAEVQTIKDQLVEKDNEIQSLKESESKLKIQTQEEISNLKSQIQALEDKLKSNAETKINDDDSERIVKEAEDKLGKLHKLEMDQLLEDQDKKLEAELAALRVELNQEHDAKLQQVHEEYTQKQEQSRKNNDLALLTQKEDFIRELNNEKELHEAYKKEQAATVSTLKQQIQDLQEAQTNSHMRKIQNELDATTAALEELKRQSQHATEALEKRYREEIRQLQNGSDDTAQAWLEKTRSAQQELDQLHDQIHNKDQLHAHAMDALKQAHAQEMDQLSEACENKETQIEEQSSQIEDLLYQVETLQNSLEAATVRLEHTAKSTPTTSSNRDDINDAATPHQPIKNIHQECLNRLEAKQKELEDLKSRLAEIKETHENQMNRMAQEKANALQELRKKVTSLEQKLAATTPPSSPTRPNSTVVVGNGVLNEERLIRIAEQHRQELKTMHQQYQTVVDAKDRELEDYAYRVKALVAAKQKDIEKLQVETNNTIDKYERDIEGYEAKIVEYEKECNKLQDRVTHWETISNNNNALLQDMKRGCTAHVDENAQLIRLVNQLQSEIHRP</sequence>
<evidence type="ECO:0000256" key="1">
    <source>
        <dbReference type="SAM" id="Coils"/>
    </source>
</evidence>
<reference evidence="3 4" key="1">
    <citation type="submission" date="2019-09" db="EMBL/GenBank/DDBJ databases">
        <authorList>
            <consortium name="DOE Joint Genome Institute"/>
            <person name="Mondo S.J."/>
            <person name="Navarro-Mendoza M.I."/>
            <person name="Perez-Arques C."/>
            <person name="Panchal S."/>
            <person name="Nicolas F.E."/>
            <person name="Ganguly P."/>
            <person name="Pangilinan J."/>
            <person name="Grigoriev I."/>
            <person name="Heitman J."/>
            <person name="Sanya K."/>
            <person name="Garre V."/>
        </authorList>
    </citation>
    <scope>NUCLEOTIDE SEQUENCE [LARGE SCALE GENOMIC DNA]</scope>
    <source>
        <strain evidence="3 4">MU402</strain>
    </source>
</reference>
<dbReference type="Proteomes" id="UP000469890">
    <property type="component" value="Unassembled WGS sequence"/>
</dbReference>
<dbReference type="EMBL" id="JAAECE010000003">
    <property type="protein sequence ID" value="KAF1803308.1"/>
    <property type="molecule type" value="Genomic_DNA"/>
</dbReference>
<feature type="coiled-coil region" evidence="1">
    <location>
        <begin position="503"/>
        <end position="562"/>
    </location>
</feature>
<dbReference type="AlphaFoldDB" id="A0A8H4BKU3"/>
<evidence type="ECO:0000313" key="3">
    <source>
        <dbReference type="EMBL" id="KAF1803308.1"/>
    </source>
</evidence>
<feature type="region of interest" description="Disordered" evidence="2">
    <location>
        <begin position="1"/>
        <end position="155"/>
    </location>
</feature>
<evidence type="ECO:0000313" key="4">
    <source>
        <dbReference type="Proteomes" id="UP000469890"/>
    </source>
</evidence>
<feature type="coiled-coil region" evidence="1">
    <location>
        <begin position="642"/>
        <end position="683"/>
    </location>
</feature>
<feature type="compositionally biased region" description="Low complexity" evidence="2">
    <location>
        <begin position="32"/>
        <end position="49"/>
    </location>
</feature>